<gene>
    <name evidence="4" type="primary">mak16</name>
</gene>
<dbReference type="PANTHER" id="PTHR23405:SF4">
    <property type="entry name" value="PROTEIN MAK16 HOMOLOG"/>
    <property type="match status" value="1"/>
</dbReference>
<dbReference type="Gene3D" id="3.30.390.110">
    <property type="match status" value="1"/>
</dbReference>
<name>A0A0H5BHE0_9EUKA</name>
<protein>
    <submittedName>
        <fullName evidence="4">Cell cycle and ribosome biogenesis protein</fullName>
    </submittedName>
</protein>
<evidence type="ECO:0000256" key="1">
    <source>
        <dbReference type="ARBA" id="ARBA00004123"/>
    </source>
</evidence>
<dbReference type="GO" id="GO:0000470">
    <property type="term" value="P:maturation of LSU-rRNA"/>
    <property type="evidence" value="ECO:0007669"/>
    <property type="project" value="TreeGrafter"/>
</dbReference>
<evidence type="ECO:0000259" key="3">
    <source>
        <dbReference type="Pfam" id="PF01778"/>
    </source>
</evidence>
<dbReference type="InterPro" id="IPR029004">
    <property type="entry name" value="Ribosomal_eL28/Mak16"/>
</dbReference>
<dbReference type="GO" id="GO:0030687">
    <property type="term" value="C:preribosome, large subunit precursor"/>
    <property type="evidence" value="ECO:0007669"/>
    <property type="project" value="TreeGrafter"/>
</dbReference>
<dbReference type="Pfam" id="PF01778">
    <property type="entry name" value="Ribosomal_L28e"/>
    <property type="match status" value="1"/>
</dbReference>
<organism evidence="4">
    <name type="scientific">Lotharella vacuolata</name>
    <dbReference type="NCBI Taxonomy" id="74820"/>
    <lineage>
        <taxon>Eukaryota</taxon>
        <taxon>Sar</taxon>
        <taxon>Rhizaria</taxon>
        <taxon>Cercozoa</taxon>
        <taxon>Chlorarachniophyceae</taxon>
        <taxon>Lotharella</taxon>
    </lineage>
</organism>
<dbReference type="AlphaFoldDB" id="A0A0H5BHE0"/>
<comment type="subcellular location">
    <subcellularLocation>
        <location evidence="1">Nucleus</location>
    </subcellularLocation>
</comment>
<proteinExistence type="predicted"/>
<dbReference type="PANTHER" id="PTHR23405">
    <property type="entry name" value="MAINTENANCE OF KILLER 16 MAK16 PROTEIN-RELATED"/>
    <property type="match status" value="1"/>
</dbReference>
<accession>A0A0H5BHE0</accession>
<geneLocation type="nucleomorph" evidence="4"/>
<dbReference type="GO" id="GO:0005730">
    <property type="term" value="C:nucleolus"/>
    <property type="evidence" value="ECO:0007669"/>
    <property type="project" value="TreeGrafter"/>
</dbReference>
<keyword evidence="2" id="KW-0539">Nucleus</keyword>
<evidence type="ECO:0000256" key="2">
    <source>
        <dbReference type="ARBA" id="ARBA00023242"/>
    </source>
</evidence>
<keyword evidence="4" id="KW-0542">Nucleomorph</keyword>
<feature type="domain" description="Ribosomal eL28/Mak16" evidence="3">
    <location>
        <begin position="11"/>
        <end position="119"/>
    </location>
</feature>
<dbReference type="GO" id="GO:0000460">
    <property type="term" value="P:maturation of 5.8S rRNA"/>
    <property type="evidence" value="ECO:0007669"/>
    <property type="project" value="TreeGrafter"/>
</dbReference>
<dbReference type="EMBL" id="AB996600">
    <property type="protein sequence ID" value="BAS01558.1"/>
    <property type="molecule type" value="Genomic_DNA"/>
</dbReference>
<evidence type="ECO:0000313" key="4">
    <source>
        <dbReference type="EMBL" id="BAS01558.1"/>
    </source>
</evidence>
<reference evidence="4" key="1">
    <citation type="journal article" date="2015" name="Genome Biol. Evol.">
        <title>Nucleomorph Genome Sequences of Two Chlorarachniophytes, Amorphochlora amoebiformis and Lotharella vacuolata.</title>
        <authorList>
            <person name="Suzuki S."/>
            <person name="Shirato S."/>
            <person name="Hirakawa Y."/>
            <person name="Ishida K."/>
        </authorList>
    </citation>
    <scope>NUCLEOTIDE SEQUENCE</scope>
    <source>
        <strain evidence="4">CCMP240</strain>
    </source>
</reference>
<sequence>MIIMMMLRTEMWNIIKNTQCVFRNIKKNNKFCYSKINVSFLCKKFSCPLINQNYISLIETDGSVYLWIRNSDKNDANSYLWDKYKLSDNYLIAKEQLDIMLYKWPSYFFYFLKVRLQRIFHHLIKLQIIKKNKFYNKYTLIKKELRNVSKISQYLINKFDIHRTIVKELKFRLNIGLYNEIYFKHKNKSKIMKHSCNKNFLKTIIV</sequence>